<keyword evidence="5" id="KW-0236">DNA replication inhibitor</keyword>
<evidence type="ECO:0000256" key="4">
    <source>
        <dbReference type="ARBA" id="ARBA00022833"/>
    </source>
</evidence>
<dbReference type="RefSeq" id="WP_016648781.1">
    <property type="nucleotide sequence ID" value="NZ_CP138857.1"/>
</dbReference>
<evidence type="ECO:0000256" key="5">
    <source>
        <dbReference type="ARBA" id="ARBA00022880"/>
    </source>
</evidence>
<dbReference type="GO" id="GO:0046872">
    <property type="term" value="F:metal ion binding"/>
    <property type="evidence" value="ECO:0007669"/>
    <property type="project" value="UniProtKB-KW"/>
</dbReference>
<gene>
    <name evidence="7" type="ORF">QP433_03100</name>
</gene>
<keyword evidence="2" id="KW-0235">DNA replication</keyword>
<organism evidence="7 8">
    <name type="scientific">Facklamia hominis</name>
    <dbReference type="NCBI Taxonomy" id="178214"/>
    <lineage>
        <taxon>Bacteria</taxon>
        <taxon>Bacillati</taxon>
        <taxon>Bacillota</taxon>
        <taxon>Bacilli</taxon>
        <taxon>Lactobacillales</taxon>
        <taxon>Aerococcaceae</taxon>
        <taxon>Facklamia</taxon>
    </lineage>
</organism>
<dbReference type="Proteomes" id="UP001229251">
    <property type="component" value="Unassembled WGS sequence"/>
</dbReference>
<dbReference type="InterPro" id="IPR010377">
    <property type="entry name" value="YabA"/>
</dbReference>
<dbReference type="GO" id="GO:0006260">
    <property type="term" value="P:DNA replication"/>
    <property type="evidence" value="ECO:0007669"/>
    <property type="project" value="UniProtKB-KW"/>
</dbReference>
<name>A0AAJ1V344_9LACT</name>
<dbReference type="Pfam" id="PF06156">
    <property type="entry name" value="YabA"/>
    <property type="match status" value="1"/>
</dbReference>
<evidence type="ECO:0000256" key="3">
    <source>
        <dbReference type="ARBA" id="ARBA00022723"/>
    </source>
</evidence>
<feature type="coiled-coil region" evidence="6">
    <location>
        <begin position="3"/>
        <end position="44"/>
    </location>
</feature>
<proteinExistence type="predicted"/>
<comment type="caution">
    <text evidence="7">The sequence shown here is derived from an EMBL/GenBank/DDBJ whole genome shotgun (WGS) entry which is preliminary data.</text>
</comment>
<evidence type="ECO:0000313" key="7">
    <source>
        <dbReference type="EMBL" id="MDK7186961.1"/>
    </source>
</evidence>
<sequence length="130" mass="15188">MSNQSLEMLVQKMEDQMKAVNQTVFELKQEVNRLTLENNRLRMQQYDAVEQMTLSQVLTGEGTYEAQDQIQESDPLSPSRAPSGRQRLQTFYDEGVHICHHYFGKKRDLREECIFCQDILDSLGDQQNDK</sequence>
<dbReference type="GO" id="GO:0008156">
    <property type="term" value="P:negative regulation of DNA replication"/>
    <property type="evidence" value="ECO:0007669"/>
    <property type="project" value="UniProtKB-KW"/>
</dbReference>
<dbReference type="EMBL" id="JASOOE010000004">
    <property type="protein sequence ID" value="MDK7186961.1"/>
    <property type="molecule type" value="Genomic_DNA"/>
</dbReference>
<accession>A0AAJ1V344</accession>
<reference evidence="7" key="1">
    <citation type="submission" date="2023-05" db="EMBL/GenBank/DDBJ databases">
        <title>Cataloging the Phylogenetic Diversity of Human Bladder Bacteria.</title>
        <authorList>
            <person name="Du J."/>
        </authorList>
    </citation>
    <scope>NUCLEOTIDE SEQUENCE</scope>
    <source>
        <strain evidence="7">UMB1231</strain>
    </source>
</reference>
<evidence type="ECO:0000256" key="2">
    <source>
        <dbReference type="ARBA" id="ARBA00022705"/>
    </source>
</evidence>
<keyword evidence="3" id="KW-0479">Metal-binding</keyword>
<keyword evidence="6" id="KW-0175">Coiled coil</keyword>
<evidence type="ECO:0000256" key="6">
    <source>
        <dbReference type="SAM" id="Coils"/>
    </source>
</evidence>
<dbReference type="PIRSF" id="PIRSF021439">
    <property type="entry name" value="DUF972"/>
    <property type="match status" value="1"/>
</dbReference>
<evidence type="ECO:0000256" key="1">
    <source>
        <dbReference type="ARBA" id="ARBA00022490"/>
    </source>
</evidence>
<protein>
    <submittedName>
        <fullName evidence="7">Initiation control protein YabA</fullName>
    </submittedName>
</protein>
<evidence type="ECO:0000313" key="8">
    <source>
        <dbReference type="Proteomes" id="UP001229251"/>
    </source>
</evidence>
<dbReference type="AlphaFoldDB" id="A0AAJ1V344"/>
<keyword evidence="1" id="KW-0963">Cytoplasm</keyword>
<keyword evidence="4" id="KW-0862">Zinc</keyword>